<dbReference type="OrthoDB" id="10663271at2759"/>
<feature type="compositionally biased region" description="Polar residues" evidence="1">
    <location>
        <begin position="337"/>
        <end position="353"/>
    </location>
</feature>
<feature type="region of interest" description="Disordered" evidence="1">
    <location>
        <begin position="410"/>
        <end position="453"/>
    </location>
</feature>
<gene>
    <name evidence="3" type="ORF">FA14DRAFT_153863</name>
</gene>
<accession>A0A316VLP9</accession>
<evidence type="ECO:0000256" key="2">
    <source>
        <dbReference type="SAM" id="SignalP"/>
    </source>
</evidence>
<dbReference type="Proteomes" id="UP000245771">
    <property type="component" value="Unassembled WGS sequence"/>
</dbReference>
<feature type="compositionally biased region" description="Polar residues" evidence="1">
    <location>
        <begin position="547"/>
        <end position="561"/>
    </location>
</feature>
<feature type="compositionally biased region" description="Low complexity" evidence="1">
    <location>
        <begin position="614"/>
        <end position="631"/>
    </location>
</feature>
<feature type="region of interest" description="Disordered" evidence="1">
    <location>
        <begin position="36"/>
        <end position="77"/>
    </location>
</feature>
<feature type="compositionally biased region" description="Basic and acidic residues" evidence="1">
    <location>
        <begin position="815"/>
        <end position="839"/>
    </location>
</feature>
<feature type="region of interest" description="Disordered" evidence="1">
    <location>
        <begin position="1036"/>
        <end position="1102"/>
    </location>
</feature>
<feature type="region of interest" description="Disordered" evidence="1">
    <location>
        <begin position="606"/>
        <end position="638"/>
    </location>
</feature>
<organism evidence="3 4">
    <name type="scientific">Meira miltonrushii</name>
    <dbReference type="NCBI Taxonomy" id="1280837"/>
    <lineage>
        <taxon>Eukaryota</taxon>
        <taxon>Fungi</taxon>
        <taxon>Dikarya</taxon>
        <taxon>Basidiomycota</taxon>
        <taxon>Ustilaginomycotina</taxon>
        <taxon>Exobasidiomycetes</taxon>
        <taxon>Exobasidiales</taxon>
        <taxon>Brachybasidiaceae</taxon>
        <taxon>Meira</taxon>
    </lineage>
</organism>
<feature type="region of interest" description="Disordered" evidence="1">
    <location>
        <begin position="264"/>
        <end position="353"/>
    </location>
</feature>
<feature type="compositionally biased region" description="Low complexity" evidence="1">
    <location>
        <begin position="212"/>
        <end position="225"/>
    </location>
</feature>
<proteinExistence type="predicted"/>
<feature type="compositionally biased region" description="Low complexity" evidence="1">
    <location>
        <begin position="68"/>
        <end position="77"/>
    </location>
</feature>
<feature type="region of interest" description="Disordered" evidence="1">
    <location>
        <begin position="795"/>
        <end position="866"/>
    </location>
</feature>
<reference evidence="3 4" key="1">
    <citation type="journal article" date="2018" name="Mol. Biol. Evol.">
        <title>Broad Genomic Sampling Reveals a Smut Pathogenic Ancestry of the Fungal Clade Ustilaginomycotina.</title>
        <authorList>
            <person name="Kijpornyongpan T."/>
            <person name="Mondo S.J."/>
            <person name="Barry K."/>
            <person name="Sandor L."/>
            <person name="Lee J."/>
            <person name="Lipzen A."/>
            <person name="Pangilinan J."/>
            <person name="LaButti K."/>
            <person name="Hainaut M."/>
            <person name="Henrissat B."/>
            <person name="Grigoriev I.V."/>
            <person name="Spatafora J.W."/>
            <person name="Aime M.C."/>
        </authorList>
    </citation>
    <scope>NUCLEOTIDE SEQUENCE [LARGE SCALE GENOMIC DNA]</scope>
    <source>
        <strain evidence="3 4">MCA 3882</strain>
    </source>
</reference>
<feature type="compositionally biased region" description="Basic residues" evidence="1">
    <location>
        <begin position="423"/>
        <end position="436"/>
    </location>
</feature>
<feature type="compositionally biased region" description="Polar residues" evidence="1">
    <location>
        <begin position="264"/>
        <end position="276"/>
    </location>
</feature>
<name>A0A316VLP9_9BASI</name>
<evidence type="ECO:0000256" key="1">
    <source>
        <dbReference type="SAM" id="MobiDB-lite"/>
    </source>
</evidence>
<feature type="compositionally biased region" description="Basic and acidic residues" evidence="1">
    <location>
        <begin position="279"/>
        <end position="288"/>
    </location>
</feature>
<dbReference type="EMBL" id="KZ819602">
    <property type="protein sequence ID" value="PWN38539.1"/>
    <property type="molecule type" value="Genomic_DNA"/>
</dbReference>
<protein>
    <submittedName>
        <fullName evidence="3">Uncharacterized protein</fullName>
    </submittedName>
</protein>
<dbReference type="InParanoid" id="A0A316VLP9"/>
<feature type="compositionally biased region" description="Polar residues" evidence="1">
    <location>
        <begin position="48"/>
        <end position="67"/>
    </location>
</feature>
<feature type="compositionally biased region" description="Polar residues" evidence="1">
    <location>
        <begin position="1036"/>
        <end position="1063"/>
    </location>
</feature>
<dbReference type="AlphaFoldDB" id="A0A316VLP9"/>
<sequence>MIVTRSNVPILHFLSVLVVILNFCCGLHASDHESGEHSHLMRRGIGNKPQQHPEQGSQSGLHSTSAPQQQGHQQLSAQQLLHAHLRARLSSIHHAQQHAQLRDSLYRPAARGGISSASPSVQPRVSVKSASSAKFELVPVPDGLHDHDARAHLQNIQSKAYADGHRLKGHAVIQVPSNHEAKHDLPKVTVHSGRRAGLVHTSFLQAPSTPRQPQQSQMFSQQHHPGSSSVDPGTHQPVHSFQLSGYTAPSTARTHSATTANLLDRVSGQQPSQPITQHAGDKRRREGHTNANLDTTLKLGKRSLEDYSQYRPLKKRASSSASDSKGEPSPYQRHSPDSASESGTRRGSGSKYTDSYNTILRLRDDGHTIKGTSDVGIVADKKARIPLPQIDVDHGRRKGHVVSWVTISPKSAKKRDKIESRIRHQRFSRSPTRKIKSQSASRSGSIKEPSANIKATSPARYRFGFIETDSDFAEHQTRNAVERRLDRGHHLPKVKVSRTLGISHSDHTLPALHITPGKTKARVTSIFFHREHSPASTPSTSPHRTQKASTTNLIESLSGRNHSPDHSGDKRKREGSSDNNVDTKLKLGKRSLKDFSQYSEFSILEKRADDQGESSKQQSSSYRQSSPTQMSGKRFSDSQVAIHQLKKGGHRVKGILDVGVPSDKSAQHQLPQIQVQHGHMTGHAVSWITGARTVAERKVRFQLRKGKETYYRKPGKDEKLYTTRPYRAAFIETHSKHADSHLVNDVDQLLKQDQRLFDVKINDVHHHRNSDHTFPALQITPGQKKTRVTSAFFHREKPTASKQPPEQSQPITQHAGDKRNRDGITKMELGKRSLHHEIQSPRNSIGIWKRGENDDPPRSKGPLPKAFENSFYRNEARGKYRSSIDDLKRLKGQGHTVKAISNIGVHADSRETRTELQVSIRDGRRSGHVVTWVMQHPKHSSTAHVAVYRRKILPSTSHHGPDVHVSGFVELSKHTNDDEGIVSRGVYNLHRNGYLLKHTSTVPTRRDPNASHKLPAVHVRPGNEHARVLSVFVTPRKSSPTTHQHSSPGPSTQHSSEAGQTMNLIERLGGASSPQHSHSSSSSRDSSPGVRSNKRPRTDLRL</sequence>
<dbReference type="GeneID" id="37019418"/>
<feature type="region of interest" description="Disordered" evidence="1">
    <location>
        <begin position="1000"/>
        <end position="1023"/>
    </location>
</feature>
<feature type="chain" id="PRO_5016415862" evidence="2">
    <location>
        <begin position="30"/>
        <end position="1102"/>
    </location>
</feature>
<keyword evidence="4" id="KW-1185">Reference proteome</keyword>
<feature type="signal peptide" evidence="2">
    <location>
        <begin position="1"/>
        <end position="29"/>
    </location>
</feature>
<feature type="compositionally biased region" description="Basic and acidic residues" evidence="1">
    <location>
        <begin position="562"/>
        <end position="585"/>
    </location>
</feature>
<feature type="compositionally biased region" description="Polar residues" evidence="1">
    <location>
        <begin position="800"/>
        <end position="812"/>
    </location>
</feature>
<feature type="region of interest" description="Disordered" evidence="1">
    <location>
        <begin position="206"/>
        <end position="241"/>
    </location>
</feature>
<evidence type="ECO:0000313" key="4">
    <source>
        <dbReference type="Proteomes" id="UP000245771"/>
    </source>
</evidence>
<keyword evidence="2" id="KW-0732">Signal</keyword>
<feature type="region of interest" description="Disordered" evidence="1">
    <location>
        <begin position="532"/>
        <end position="585"/>
    </location>
</feature>
<dbReference type="RefSeq" id="XP_025358841.1">
    <property type="nucleotide sequence ID" value="XM_025497637.1"/>
</dbReference>
<feature type="compositionally biased region" description="Basic and acidic residues" evidence="1">
    <location>
        <begin position="849"/>
        <end position="858"/>
    </location>
</feature>
<feature type="compositionally biased region" description="Polar residues" evidence="1">
    <location>
        <begin position="226"/>
        <end position="241"/>
    </location>
</feature>
<evidence type="ECO:0000313" key="3">
    <source>
        <dbReference type="EMBL" id="PWN38539.1"/>
    </source>
</evidence>
<feature type="compositionally biased region" description="Low complexity" evidence="1">
    <location>
        <begin position="1072"/>
        <end position="1091"/>
    </location>
</feature>